<organism evidence="2 3">
    <name type="scientific">Potamilus streckersoni</name>
    <dbReference type="NCBI Taxonomy" id="2493646"/>
    <lineage>
        <taxon>Eukaryota</taxon>
        <taxon>Metazoa</taxon>
        <taxon>Spiralia</taxon>
        <taxon>Lophotrochozoa</taxon>
        <taxon>Mollusca</taxon>
        <taxon>Bivalvia</taxon>
        <taxon>Autobranchia</taxon>
        <taxon>Heteroconchia</taxon>
        <taxon>Palaeoheterodonta</taxon>
        <taxon>Unionida</taxon>
        <taxon>Unionoidea</taxon>
        <taxon>Unionidae</taxon>
        <taxon>Ambleminae</taxon>
        <taxon>Lampsilini</taxon>
        <taxon>Potamilus</taxon>
    </lineage>
</organism>
<reference evidence="2" key="1">
    <citation type="journal article" date="2021" name="Genome Biol. Evol.">
        <title>A High-Quality Reference Genome for a Parasitic Bivalve with Doubly Uniparental Inheritance (Bivalvia: Unionida).</title>
        <authorList>
            <person name="Smith C.H."/>
        </authorList>
    </citation>
    <scope>NUCLEOTIDE SEQUENCE</scope>
    <source>
        <strain evidence="2">CHS0354</strain>
    </source>
</reference>
<evidence type="ECO:0000313" key="3">
    <source>
        <dbReference type="Proteomes" id="UP001195483"/>
    </source>
</evidence>
<reference evidence="2" key="2">
    <citation type="journal article" date="2021" name="Genome Biol. Evol.">
        <title>Developing a high-quality reference genome for a parasitic bivalve with doubly uniparental inheritance (Bivalvia: Unionida).</title>
        <authorList>
            <person name="Smith C.H."/>
        </authorList>
    </citation>
    <scope>NUCLEOTIDE SEQUENCE</scope>
    <source>
        <strain evidence="2">CHS0354</strain>
        <tissue evidence="2">Mantle</tissue>
    </source>
</reference>
<sequence length="153" mass="17112">MSFTRLLNRIILTYTLLFRGLEVIAHSSYAAILGQTIQKVNTNEDNQSVFLRDNGTVVQKRTSTTYTVGNTLCRSDNECGFNQGTSYIWCYTEDTWNYCCGTPCQVFGSLGQMRCESGTHITPCSNTKEHHTTKLVPCIDTHPCGTHENLGSQ</sequence>
<evidence type="ECO:0000313" key="2">
    <source>
        <dbReference type="EMBL" id="KAK3590465.1"/>
    </source>
</evidence>
<feature type="signal peptide" evidence="1">
    <location>
        <begin position="1"/>
        <end position="30"/>
    </location>
</feature>
<evidence type="ECO:0000256" key="1">
    <source>
        <dbReference type="SAM" id="SignalP"/>
    </source>
</evidence>
<keyword evidence="1" id="KW-0732">Signal</keyword>
<name>A0AAE0SEB1_9BIVA</name>
<comment type="caution">
    <text evidence="2">The sequence shown here is derived from an EMBL/GenBank/DDBJ whole genome shotgun (WGS) entry which is preliminary data.</text>
</comment>
<gene>
    <name evidence="2" type="ORF">CHS0354_000330</name>
</gene>
<proteinExistence type="predicted"/>
<dbReference type="Proteomes" id="UP001195483">
    <property type="component" value="Unassembled WGS sequence"/>
</dbReference>
<protein>
    <submittedName>
        <fullName evidence="2">Uncharacterized protein</fullName>
    </submittedName>
</protein>
<feature type="chain" id="PRO_5042171963" evidence="1">
    <location>
        <begin position="31"/>
        <end position="153"/>
    </location>
</feature>
<keyword evidence="3" id="KW-1185">Reference proteome</keyword>
<reference evidence="2" key="3">
    <citation type="submission" date="2023-05" db="EMBL/GenBank/DDBJ databases">
        <authorList>
            <person name="Smith C.H."/>
        </authorList>
    </citation>
    <scope>NUCLEOTIDE SEQUENCE</scope>
    <source>
        <strain evidence="2">CHS0354</strain>
        <tissue evidence="2">Mantle</tissue>
    </source>
</reference>
<dbReference type="AlphaFoldDB" id="A0AAE0SEB1"/>
<accession>A0AAE0SEB1</accession>
<dbReference type="EMBL" id="JAEAOA010000075">
    <property type="protein sequence ID" value="KAK3590465.1"/>
    <property type="molecule type" value="Genomic_DNA"/>
</dbReference>